<dbReference type="CDD" id="cd16442">
    <property type="entry name" value="BPL"/>
    <property type="match status" value="1"/>
</dbReference>
<evidence type="ECO:0000256" key="5">
    <source>
        <dbReference type="ARBA" id="ARBA00024227"/>
    </source>
</evidence>
<dbReference type="InterPro" id="IPR004408">
    <property type="entry name" value="Biotin_CoA_COase_ligase"/>
</dbReference>
<name>A0A917Q183_9PSED</name>
<organism evidence="8 9">
    <name type="scientific">Pseudomonas matsuisoli</name>
    <dbReference type="NCBI Taxonomy" id="1515666"/>
    <lineage>
        <taxon>Bacteria</taxon>
        <taxon>Pseudomonadati</taxon>
        <taxon>Pseudomonadota</taxon>
        <taxon>Gammaproteobacteria</taxon>
        <taxon>Pseudomonadales</taxon>
        <taxon>Pseudomonadaceae</taxon>
        <taxon>Pseudomonas</taxon>
    </lineage>
</organism>
<evidence type="ECO:0000259" key="7">
    <source>
        <dbReference type="PROSITE" id="PS51733"/>
    </source>
</evidence>
<dbReference type="PROSITE" id="PS51733">
    <property type="entry name" value="BPL_LPL_CATALYTIC"/>
    <property type="match status" value="1"/>
</dbReference>
<evidence type="ECO:0000256" key="3">
    <source>
        <dbReference type="ARBA" id="ARBA00022840"/>
    </source>
</evidence>
<reference evidence="8" key="1">
    <citation type="journal article" date="2014" name="Int. J. Syst. Evol. Microbiol.">
        <title>Complete genome sequence of Corynebacterium casei LMG S-19264T (=DSM 44701T), isolated from a smear-ripened cheese.</title>
        <authorList>
            <consortium name="US DOE Joint Genome Institute (JGI-PGF)"/>
            <person name="Walter F."/>
            <person name="Albersmeier A."/>
            <person name="Kalinowski J."/>
            <person name="Ruckert C."/>
        </authorList>
    </citation>
    <scope>NUCLEOTIDE SEQUENCE</scope>
    <source>
        <strain evidence="8">JCM 30078</strain>
    </source>
</reference>
<evidence type="ECO:0000313" key="9">
    <source>
        <dbReference type="Proteomes" id="UP000635983"/>
    </source>
</evidence>
<dbReference type="NCBIfam" id="NF008848">
    <property type="entry name" value="PRK11886.1-3"/>
    <property type="match status" value="1"/>
</dbReference>
<dbReference type="PANTHER" id="PTHR12835">
    <property type="entry name" value="BIOTIN PROTEIN LIGASE"/>
    <property type="match status" value="1"/>
</dbReference>
<evidence type="ECO:0000256" key="6">
    <source>
        <dbReference type="ARBA" id="ARBA00047846"/>
    </source>
</evidence>
<dbReference type="SUPFAM" id="SSF50037">
    <property type="entry name" value="C-terminal domain of transcriptional repressors"/>
    <property type="match status" value="1"/>
</dbReference>
<dbReference type="AlphaFoldDB" id="A0A917Q183"/>
<dbReference type="Gene3D" id="3.30.930.10">
    <property type="entry name" value="Bira Bifunctional Protein, Domain 2"/>
    <property type="match status" value="1"/>
</dbReference>
<dbReference type="Pfam" id="PF02237">
    <property type="entry name" value="BPL_C"/>
    <property type="match status" value="1"/>
</dbReference>
<dbReference type="InterPro" id="IPR008988">
    <property type="entry name" value="Transcriptional_repressor_C"/>
</dbReference>
<dbReference type="Proteomes" id="UP000635983">
    <property type="component" value="Unassembled WGS sequence"/>
</dbReference>
<dbReference type="PANTHER" id="PTHR12835:SF5">
    <property type="entry name" value="BIOTIN--PROTEIN LIGASE"/>
    <property type="match status" value="1"/>
</dbReference>
<dbReference type="InterPro" id="IPR003142">
    <property type="entry name" value="BPL_C"/>
</dbReference>
<dbReference type="NCBIfam" id="TIGR00121">
    <property type="entry name" value="birA_ligase"/>
    <property type="match status" value="1"/>
</dbReference>
<gene>
    <name evidence="8" type="primary">birA</name>
    <name evidence="8" type="ORF">GCM10009304_32300</name>
</gene>
<dbReference type="Gene3D" id="2.30.30.100">
    <property type="match status" value="1"/>
</dbReference>
<proteinExistence type="predicted"/>
<evidence type="ECO:0000256" key="2">
    <source>
        <dbReference type="ARBA" id="ARBA00022741"/>
    </source>
</evidence>
<dbReference type="GO" id="GO:0005524">
    <property type="term" value="F:ATP binding"/>
    <property type="evidence" value="ECO:0007669"/>
    <property type="project" value="UniProtKB-KW"/>
</dbReference>
<dbReference type="Pfam" id="PF03099">
    <property type="entry name" value="BPL_LplA_LipB"/>
    <property type="match status" value="1"/>
</dbReference>
<dbReference type="InterPro" id="IPR045864">
    <property type="entry name" value="aa-tRNA-synth_II/BPL/LPL"/>
</dbReference>
<feature type="domain" description="BPL/LPL catalytic" evidence="7">
    <location>
        <begin position="21"/>
        <end position="218"/>
    </location>
</feature>
<comment type="catalytic activity">
    <reaction evidence="6">
        <text>biotin + L-lysyl-[protein] + ATP = N(6)-biotinyl-L-lysyl-[protein] + AMP + diphosphate + H(+)</text>
        <dbReference type="Rhea" id="RHEA:11756"/>
        <dbReference type="Rhea" id="RHEA-COMP:9752"/>
        <dbReference type="Rhea" id="RHEA-COMP:10505"/>
        <dbReference type="ChEBI" id="CHEBI:15378"/>
        <dbReference type="ChEBI" id="CHEBI:29969"/>
        <dbReference type="ChEBI" id="CHEBI:30616"/>
        <dbReference type="ChEBI" id="CHEBI:33019"/>
        <dbReference type="ChEBI" id="CHEBI:57586"/>
        <dbReference type="ChEBI" id="CHEBI:83144"/>
        <dbReference type="ChEBI" id="CHEBI:456215"/>
        <dbReference type="EC" id="6.3.4.15"/>
    </reaction>
</comment>
<accession>A0A917Q183</accession>
<evidence type="ECO:0000256" key="1">
    <source>
        <dbReference type="ARBA" id="ARBA00022598"/>
    </source>
</evidence>
<keyword evidence="2" id="KW-0547">Nucleotide-binding</keyword>
<dbReference type="EC" id="6.3.4.15" evidence="5"/>
<dbReference type="EMBL" id="BMPO01000008">
    <property type="protein sequence ID" value="GGK03910.1"/>
    <property type="molecule type" value="Genomic_DNA"/>
</dbReference>
<comment type="caution">
    <text evidence="8">The sequence shown here is derived from an EMBL/GenBank/DDBJ whole genome shotgun (WGS) entry which is preliminary data.</text>
</comment>
<keyword evidence="3" id="KW-0067">ATP-binding</keyword>
<keyword evidence="9" id="KW-1185">Reference proteome</keyword>
<evidence type="ECO:0000256" key="4">
    <source>
        <dbReference type="ARBA" id="ARBA00023267"/>
    </source>
</evidence>
<dbReference type="SUPFAM" id="SSF55681">
    <property type="entry name" value="Class II aaRS and biotin synthetases"/>
    <property type="match status" value="1"/>
</dbReference>
<protein>
    <recommendedName>
        <fullName evidence="5">biotin--[biotin carboxyl-carrier protein] ligase</fullName>
        <ecNumber evidence="5">6.3.4.15</ecNumber>
    </recommendedName>
</protein>
<dbReference type="GO" id="GO:0004077">
    <property type="term" value="F:biotin--[biotin carboxyl-carrier protein] ligase activity"/>
    <property type="evidence" value="ECO:0007669"/>
    <property type="project" value="UniProtKB-EC"/>
</dbReference>
<dbReference type="InterPro" id="IPR004143">
    <property type="entry name" value="BPL_LPL_catalytic"/>
</dbReference>
<sequence length="284" mass="30790">MQQLKTDFGLDVHAVPGKGYRLAQPLRLLDRDQLAASQGRSAWPIDVLDVVDSTSTEVYRRLVAGARPPFAVIAEQQSAGKGRRGRQWISPFGQNIYYSVVMEFTSGLEALDGLSLTVGVAVLEALQSLGVEGLGLKWPNDLLIANRKVAGILIELHGDPADVCRAVIGVGINVNMRAADVIDQPWTSLSNACHRDFDRTELVLRLTESLHACVAEHRQGGFRALRSRWENAHAWRGEAVALLAGNSKMSGVALGVDDRGALRLMGPDGERSYSGGELSLRLDS</sequence>
<dbReference type="GO" id="GO:0005737">
    <property type="term" value="C:cytoplasm"/>
    <property type="evidence" value="ECO:0007669"/>
    <property type="project" value="TreeGrafter"/>
</dbReference>
<keyword evidence="4" id="KW-0092">Biotin</keyword>
<reference evidence="8" key="2">
    <citation type="submission" date="2020-09" db="EMBL/GenBank/DDBJ databases">
        <authorList>
            <person name="Sun Q."/>
            <person name="Ohkuma M."/>
        </authorList>
    </citation>
    <scope>NUCLEOTIDE SEQUENCE</scope>
    <source>
        <strain evidence="8">JCM 30078</strain>
    </source>
</reference>
<evidence type="ECO:0000313" key="8">
    <source>
        <dbReference type="EMBL" id="GGK03910.1"/>
    </source>
</evidence>
<keyword evidence="1 8" id="KW-0436">Ligase</keyword>